<dbReference type="PANTHER" id="PTHR13036">
    <property type="entry name" value="BETA1,4 MANNOSYLTRANSFERASE"/>
    <property type="match status" value="1"/>
</dbReference>
<proteinExistence type="predicted"/>
<comment type="subcellular location">
    <subcellularLocation>
        <location evidence="1">Endoplasmic reticulum membrane</location>
        <topology evidence="1">Single-pass membrane protein</topology>
    </subcellularLocation>
</comment>
<evidence type="ECO:0000256" key="9">
    <source>
        <dbReference type="SAM" id="Phobius"/>
    </source>
</evidence>
<evidence type="ECO:0000313" key="11">
    <source>
        <dbReference type="Proteomes" id="UP000231279"/>
    </source>
</evidence>
<evidence type="ECO:0000256" key="3">
    <source>
        <dbReference type="ARBA" id="ARBA00022676"/>
    </source>
</evidence>
<keyword evidence="11" id="KW-1185">Reference proteome</keyword>
<name>A0A2G9H3A8_9LAMI</name>
<keyword evidence="8 9" id="KW-0472">Membrane</keyword>
<keyword evidence="4 10" id="KW-0808">Transferase</keyword>
<evidence type="ECO:0000256" key="5">
    <source>
        <dbReference type="ARBA" id="ARBA00022692"/>
    </source>
</evidence>
<gene>
    <name evidence="10" type="ORF">CDL12_15396</name>
</gene>
<feature type="transmembrane region" description="Helical" evidence="9">
    <location>
        <begin position="44"/>
        <end position="65"/>
    </location>
</feature>
<accession>A0A2G9H3A8</accession>
<dbReference type="OrthoDB" id="614844at2759"/>
<dbReference type="STRING" id="429701.A0A2G9H3A8"/>
<evidence type="ECO:0000256" key="8">
    <source>
        <dbReference type="ARBA" id="ARBA00023136"/>
    </source>
</evidence>
<evidence type="ECO:0000256" key="7">
    <source>
        <dbReference type="ARBA" id="ARBA00022989"/>
    </source>
</evidence>
<keyword evidence="7 9" id="KW-1133">Transmembrane helix</keyword>
<dbReference type="InterPro" id="IPR026051">
    <property type="entry name" value="ALG1-like"/>
</dbReference>
<organism evidence="10 11">
    <name type="scientific">Handroanthus impetiginosus</name>
    <dbReference type="NCBI Taxonomy" id="429701"/>
    <lineage>
        <taxon>Eukaryota</taxon>
        <taxon>Viridiplantae</taxon>
        <taxon>Streptophyta</taxon>
        <taxon>Embryophyta</taxon>
        <taxon>Tracheophyta</taxon>
        <taxon>Spermatophyta</taxon>
        <taxon>Magnoliopsida</taxon>
        <taxon>eudicotyledons</taxon>
        <taxon>Gunneridae</taxon>
        <taxon>Pentapetalae</taxon>
        <taxon>asterids</taxon>
        <taxon>lamiids</taxon>
        <taxon>Lamiales</taxon>
        <taxon>Bignoniaceae</taxon>
        <taxon>Crescentiina</taxon>
        <taxon>Tabebuia alliance</taxon>
        <taxon>Handroanthus</taxon>
    </lineage>
</organism>
<evidence type="ECO:0000256" key="1">
    <source>
        <dbReference type="ARBA" id="ARBA00004389"/>
    </source>
</evidence>
<evidence type="ECO:0000313" key="10">
    <source>
        <dbReference type="EMBL" id="PIN11993.1"/>
    </source>
</evidence>
<evidence type="ECO:0000256" key="2">
    <source>
        <dbReference type="ARBA" id="ARBA00004922"/>
    </source>
</evidence>
<dbReference type="AlphaFoldDB" id="A0A2G9H3A8"/>
<feature type="transmembrane region" description="Helical" evidence="9">
    <location>
        <begin position="14"/>
        <end position="37"/>
    </location>
</feature>
<dbReference type="GO" id="GO:0005789">
    <property type="term" value="C:endoplasmic reticulum membrane"/>
    <property type="evidence" value="ECO:0007669"/>
    <property type="project" value="UniProtKB-SubCell"/>
</dbReference>
<dbReference type="Proteomes" id="UP000231279">
    <property type="component" value="Unassembled WGS sequence"/>
</dbReference>
<keyword evidence="5 9" id="KW-0812">Transmembrane</keyword>
<reference evidence="11" key="1">
    <citation type="journal article" date="2018" name="Gigascience">
        <title>Genome assembly of the Pink Ipe (Handroanthus impetiginosus, Bignoniaceae), a highly valued, ecologically keystone Neotropical timber forest tree.</title>
        <authorList>
            <person name="Silva-Junior O.B."/>
            <person name="Grattapaglia D."/>
            <person name="Novaes E."/>
            <person name="Collevatti R.G."/>
        </authorList>
    </citation>
    <scope>NUCLEOTIDE SEQUENCE [LARGE SCALE GENOMIC DNA]</scope>
    <source>
        <strain evidence="11">cv. UFG-1</strain>
    </source>
</reference>
<keyword evidence="3 10" id="KW-0328">Glycosyltransferase</keyword>
<dbReference type="PANTHER" id="PTHR13036:SF0">
    <property type="entry name" value="CHITOBIOSYLDIPHOSPHODOLICHOL BETA-MANNOSYLTRANSFERASE"/>
    <property type="match status" value="1"/>
</dbReference>
<sequence length="312" mass="35805">MPQWPTIPQGLPKILRPLFLILKPIIQFLTLLWYLGVKIPAPDAFIVQTCIGFYKCISPLFLQTVEIYMDLYMVMCSLLLLQNPPSVLTLADVKWASWVRRSAFIVDWQNFCYTLLTLSLGRSSSFVSIYHWTEKHYGKMAYGSLCVTKAMQHELSQNWGIKATILYDQPPDFFRPASLEEKHSLFCRINKSLNEPYGLRDCVSNGLTGSHNNDPNDTPFTTRVGADIFLKQSRPALIVSNEDFGILLEAALMYDRRVAALFSDDESTGDEVVWDSIRDGKQFLYPRLLFIITGKGPEKEKYKRKIRKLSLK</sequence>
<dbReference type="GO" id="GO:0004578">
    <property type="term" value="F:chitobiosyldiphosphodolichol beta-mannosyltransferase activity"/>
    <property type="evidence" value="ECO:0007669"/>
    <property type="project" value="UniProtKB-EC"/>
</dbReference>
<keyword evidence="6" id="KW-0256">Endoplasmic reticulum</keyword>
<protein>
    <submittedName>
        <fullName evidence="10">Chitobiosyldiphosphodolichol beta-mannosyltransferase</fullName>
        <ecNumber evidence="10">2.4.1.142</ecNumber>
    </submittedName>
</protein>
<evidence type="ECO:0000256" key="6">
    <source>
        <dbReference type="ARBA" id="ARBA00022824"/>
    </source>
</evidence>
<dbReference type="EMBL" id="NKXS01002822">
    <property type="protein sequence ID" value="PIN11993.1"/>
    <property type="molecule type" value="Genomic_DNA"/>
</dbReference>
<evidence type="ECO:0000256" key="4">
    <source>
        <dbReference type="ARBA" id="ARBA00022679"/>
    </source>
</evidence>
<dbReference type="EC" id="2.4.1.142" evidence="10"/>
<comment type="caution">
    <text evidence="10">The sequence shown here is derived from an EMBL/GenBank/DDBJ whole genome shotgun (WGS) entry which is preliminary data.</text>
</comment>
<comment type="pathway">
    <text evidence="2">Protein modification; protein glycosylation.</text>
</comment>